<dbReference type="AlphaFoldDB" id="A0AAV7L6H4"/>
<comment type="caution">
    <text evidence="2">The sequence shown here is derived from an EMBL/GenBank/DDBJ whole genome shotgun (WGS) entry which is preliminary data.</text>
</comment>
<dbReference type="Proteomes" id="UP001066276">
    <property type="component" value="Chromosome 11"/>
</dbReference>
<protein>
    <submittedName>
        <fullName evidence="2">Uncharacterized protein</fullName>
    </submittedName>
</protein>
<evidence type="ECO:0000313" key="3">
    <source>
        <dbReference type="Proteomes" id="UP001066276"/>
    </source>
</evidence>
<feature type="region of interest" description="Disordered" evidence="1">
    <location>
        <begin position="20"/>
        <end position="39"/>
    </location>
</feature>
<feature type="region of interest" description="Disordered" evidence="1">
    <location>
        <begin position="58"/>
        <end position="95"/>
    </location>
</feature>
<feature type="region of interest" description="Disordered" evidence="1">
    <location>
        <begin position="153"/>
        <end position="183"/>
    </location>
</feature>
<reference evidence="2" key="1">
    <citation type="journal article" date="2022" name="bioRxiv">
        <title>Sequencing and chromosome-scale assembly of the giantPleurodeles waltlgenome.</title>
        <authorList>
            <person name="Brown T."/>
            <person name="Elewa A."/>
            <person name="Iarovenko S."/>
            <person name="Subramanian E."/>
            <person name="Araus A.J."/>
            <person name="Petzold A."/>
            <person name="Susuki M."/>
            <person name="Suzuki K.-i.T."/>
            <person name="Hayashi T."/>
            <person name="Toyoda A."/>
            <person name="Oliveira C."/>
            <person name="Osipova E."/>
            <person name="Leigh N.D."/>
            <person name="Simon A."/>
            <person name="Yun M.H."/>
        </authorList>
    </citation>
    <scope>NUCLEOTIDE SEQUENCE</scope>
    <source>
        <strain evidence="2">20211129_DDA</strain>
        <tissue evidence="2">Liver</tissue>
    </source>
</reference>
<feature type="compositionally biased region" description="Polar residues" evidence="1">
    <location>
        <begin position="59"/>
        <end position="69"/>
    </location>
</feature>
<organism evidence="2 3">
    <name type="scientific">Pleurodeles waltl</name>
    <name type="common">Iberian ribbed newt</name>
    <dbReference type="NCBI Taxonomy" id="8319"/>
    <lineage>
        <taxon>Eukaryota</taxon>
        <taxon>Metazoa</taxon>
        <taxon>Chordata</taxon>
        <taxon>Craniata</taxon>
        <taxon>Vertebrata</taxon>
        <taxon>Euteleostomi</taxon>
        <taxon>Amphibia</taxon>
        <taxon>Batrachia</taxon>
        <taxon>Caudata</taxon>
        <taxon>Salamandroidea</taxon>
        <taxon>Salamandridae</taxon>
        <taxon>Pleurodelinae</taxon>
        <taxon>Pleurodeles</taxon>
    </lineage>
</organism>
<proteinExistence type="predicted"/>
<dbReference type="EMBL" id="JANPWB010000015">
    <property type="protein sequence ID" value="KAJ1087221.1"/>
    <property type="molecule type" value="Genomic_DNA"/>
</dbReference>
<evidence type="ECO:0000256" key="1">
    <source>
        <dbReference type="SAM" id="MobiDB-lite"/>
    </source>
</evidence>
<gene>
    <name evidence="2" type="ORF">NDU88_000406</name>
</gene>
<sequence>MLRKWGYGTRFTERSTIPSVTSLEPTEGSGFSGSGSGEIDITTTAAQTRTGYGTRFSERSTIPSLTSPEPTEGNGFSGSGAGEIDITSTAPKNTTGTSVLLNSHGSSTMTSSNSTIFTQGTNVWARETKGHEIVKETTSSPFTDAHVTTMSSSASGAAQTMSTTQSTVTSTVPSSSATSASTPTTMHTAARAVDLYTYGLRADDVEFVLRDKNFNSRLFKPEIGFPFGRQLYHSLYVSVTYLYASCMASVCYEGWEY</sequence>
<keyword evidence="3" id="KW-1185">Reference proteome</keyword>
<feature type="compositionally biased region" description="Polar residues" evidence="1">
    <location>
        <begin position="86"/>
        <end position="95"/>
    </location>
</feature>
<evidence type="ECO:0000313" key="2">
    <source>
        <dbReference type="EMBL" id="KAJ1087221.1"/>
    </source>
</evidence>
<accession>A0AAV7L6H4</accession>
<name>A0AAV7L6H4_PLEWA</name>